<dbReference type="InterPro" id="IPR015943">
    <property type="entry name" value="WD40/YVTN_repeat-like_dom_sf"/>
</dbReference>
<feature type="non-terminal residue" evidence="17">
    <location>
        <position position="1"/>
    </location>
</feature>
<evidence type="ECO:0000256" key="4">
    <source>
        <dbReference type="ARBA" id="ARBA00022692"/>
    </source>
</evidence>
<proteinExistence type="inferred from homology"/>
<dbReference type="Pfam" id="PF01437">
    <property type="entry name" value="PSI"/>
    <property type="match status" value="1"/>
</dbReference>
<dbReference type="InterPro" id="IPR016201">
    <property type="entry name" value="PSI"/>
</dbReference>
<keyword evidence="7" id="KW-0221">Differentiation</keyword>
<dbReference type="InParanoid" id="A0A067QYN7"/>
<dbReference type="PANTHER" id="PTHR22625:SF70">
    <property type="entry name" value="PLEXIN A, ISOFORM A"/>
    <property type="match status" value="1"/>
</dbReference>
<dbReference type="FunFam" id="2.60.40.10:FF:001556">
    <property type="entry name" value="Plexin A, isoform B"/>
    <property type="match status" value="1"/>
</dbReference>
<dbReference type="FunFam" id="2.60.40.10:FF:001688">
    <property type="entry name" value="GM13016"/>
    <property type="match status" value="1"/>
</dbReference>
<dbReference type="OMA" id="KYNEQLM"/>
<dbReference type="Pfam" id="PF18020">
    <property type="entry name" value="TIG_2"/>
    <property type="match status" value="1"/>
</dbReference>
<organism evidence="17 18">
    <name type="scientific">Zootermopsis nevadensis</name>
    <name type="common">Dampwood termite</name>
    <dbReference type="NCBI Taxonomy" id="136037"/>
    <lineage>
        <taxon>Eukaryota</taxon>
        <taxon>Metazoa</taxon>
        <taxon>Ecdysozoa</taxon>
        <taxon>Arthropoda</taxon>
        <taxon>Hexapoda</taxon>
        <taxon>Insecta</taxon>
        <taxon>Pterygota</taxon>
        <taxon>Neoptera</taxon>
        <taxon>Polyneoptera</taxon>
        <taxon>Dictyoptera</taxon>
        <taxon>Blattodea</taxon>
        <taxon>Blattoidea</taxon>
        <taxon>Termitoidae</taxon>
        <taxon>Termopsidae</taxon>
        <taxon>Zootermopsis</taxon>
    </lineage>
</organism>
<dbReference type="Pfam" id="PF08337">
    <property type="entry name" value="Plexin_cytopl"/>
    <property type="match status" value="1"/>
</dbReference>
<evidence type="ECO:0000256" key="10">
    <source>
        <dbReference type="ARBA" id="ARBA00023136"/>
    </source>
</evidence>
<evidence type="ECO:0000256" key="13">
    <source>
        <dbReference type="PROSITE-ProRule" id="PRU00352"/>
    </source>
</evidence>
<evidence type="ECO:0000256" key="15">
    <source>
        <dbReference type="SAM" id="Phobius"/>
    </source>
</evidence>
<dbReference type="InterPro" id="IPR002909">
    <property type="entry name" value="IPT_dom"/>
</dbReference>
<evidence type="ECO:0000256" key="3">
    <source>
        <dbReference type="ARBA" id="ARBA00022475"/>
    </source>
</evidence>
<evidence type="ECO:0000256" key="2">
    <source>
        <dbReference type="ARBA" id="ARBA00010297"/>
    </source>
</evidence>
<reference evidence="17 18" key="1">
    <citation type="journal article" date="2014" name="Nat. Commun.">
        <title>Molecular traces of alternative social organization in a termite genome.</title>
        <authorList>
            <person name="Terrapon N."/>
            <person name="Li C."/>
            <person name="Robertson H.M."/>
            <person name="Ji L."/>
            <person name="Meng X."/>
            <person name="Booth W."/>
            <person name="Chen Z."/>
            <person name="Childers C.P."/>
            <person name="Glastad K.M."/>
            <person name="Gokhale K."/>
            <person name="Gowin J."/>
            <person name="Gronenberg W."/>
            <person name="Hermansen R.A."/>
            <person name="Hu H."/>
            <person name="Hunt B.G."/>
            <person name="Huylmans A.K."/>
            <person name="Khalil S.M."/>
            <person name="Mitchell R.D."/>
            <person name="Munoz-Torres M.C."/>
            <person name="Mustard J.A."/>
            <person name="Pan H."/>
            <person name="Reese J.T."/>
            <person name="Scharf M.E."/>
            <person name="Sun F."/>
            <person name="Vogel H."/>
            <person name="Xiao J."/>
            <person name="Yang W."/>
            <person name="Yang Z."/>
            <person name="Yang Z."/>
            <person name="Zhou J."/>
            <person name="Zhu J."/>
            <person name="Brent C.S."/>
            <person name="Elsik C.G."/>
            <person name="Goodisman M.A."/>
            <person name="Liberles D.A."/>
            <person name="Roe R.M."/>
            <person name="Vargo E.L."/>
            <person name="Vilcinskas A."/>
            <person name="Wang J."/>
            <person name="Bornberg-Bauer E."/>
            <person name="Korb J."/>
            <person name="Zhang G."/>
            <person name="Liebig J."/>
        </authorList>
    </citation>
    <scope>NUCLEOTIDE SEQUENCE [LARGE SCALE GENOMIC DNA]</scope>
    <source>
        <tissue evidence="17">Whole organism</tissue>
    </source>
</reference>
<dbReference type="FunFam" id="2.60.40.10:FF:001496">
    <property type="entry name" value="Plexin A, isoform B"/>
    <property type="match status" value="1"/>
</dbReference>
<dbReference type="SUPFAM" id="SSF103575">
    <property type="entry name" value="Plexin repeat"/>
    <property type="match status" value="1"/>
</dbReference>
<keyword evidence="18" id="KW-1185">Reference proteome</keyword>
<feature type="coiled-coil region" evidence="14">
    <location>
        <begin position="1254"/>
        <end position="1281"/>
    </location>
</feature>
<protein>
    <submittedName>
        <fullName evidence="17">Plexin-A4</fullName>
    </submittedName>
</protein>
<dbReference type="CDD" id="cd12790">
    <property type="entry name" value="RasGAP_plexin_A"/>
    <property type="match status" value="1"/>
</dbReference>
<evidence type="ECO:0000313" key="18">
    <source>
        <dbReference type="Proteomes" id="UP000027135"/>
    </source>
</evidence>
<feature type="transmembrane region" description="Helical" evidence="15">
    <location>
        <begin position="1339"/>
        <end position="1359"/>
    </location>
</feature>
<dbReference type="Pfam" id="PF01833">
    <property type="entry name" value="TIG"/>
    <property type="match status" value="3"/>
</dbReference>
<dbReference type="Pfam" id="PF01403">
    <property type="entry name" value="Sema"/>
    <property type="match status" value="1"/>
</dbReference>
<dbReference type="GO" id="GO:0002116">
    <property type="term" value="C:semaphorin receptor complex"/>
    <property type="evidence" value="ECO:0007669"/>
    <property type="project" value="TreeGrafter"/>
</dbReference>
<evidence type="ECO:0000256" key="5">
    <source>
        <dbReference type="ARBA" id="ARBA00022729"/>
    </source>
</evidence>
<accession>A0A067QYN7</accession>
<dbReference type="CDD" id="cd01180">
    <property type="entry name" value="IPT_plexin_repeat1"/>
    <property type="match status" value="1"/>
</dbReference>
<dbReference type="SUPFAM" id="SSF48350">
    <property type="entry name" value="GTPase activation domain, GAP"/>
    <property type="match status" value="1"/>
</dbReference>
<dbReference type="InterPro" id="IPR031148">
    <property type="entry name" value="Plexin"/>
</dbReference>
<dbReference type="Proteomes" id="UP000027135">
    <property type="component" value="Unassembled WGS sequence"/>
</dbReference>
<dbReference type="InterPro" id="IPR036352">
    <property type="entry name" value="Semap_dom_sf"/>
</dbReference>
<dbReference type="EMBL" id="KK852819">
    <property type="protein sequence ID" value="KDR15610.1"/>
    <property type="molecule type" value="Genomic_DNA"/>
</dbReference>
<dbReference type="GO" id="GO:0048468">
    <property type="term" value="P:cell development"/>
    <property type="evidence" value="ECO:0007669"/>
    <property type="project" value="UniProtKB-ARBA"/>
</dbReference>
<dbReference type="Gene3D" id="3.10.20.90">
    <property type="entry name" value="Phosphatidylinositol 3-kinase Catalytic Subunit, Chain A, domain 1"/>
    <property type="match status" value="1"/>
</dbReference>
<keyword evidence="6" id="KW-0677">Repeat</keyword>
<dbReference type="Gene3D" id="1.10.506.10">
    <property type="entry name" value="GTPase Activation - p120gap, domain 1"/>
    <property type="match status" value="2"/>
</dbReference>
<dbReference type="InterPro" id="IPR046800">
    <property type="entry name" value="Plexin_RBD"/>
</dbReference>
<dbReference type="CDD" id="cd11236">
    <property type="entry name" value="Sema_plexin_like"/>
    <property type="match status" value="1"/>
</dbReference>
<keyword evidence="14" id="KW-0175">Coiled coil</keyword>
<dbReference type="SUPFAM" id="SSF81296">
    <property type="entry name" value="E set domains"/>
    <property type="match status" value="2"/>
</dbReference>
<dbReference type="InterPro" id="IPR013548">
    <property type="entry name" value="Plexin_cytoplasmic_RasGAP_dom"/>
</dbReference>
<keyword evidence="10 15" id="KW-0472">Membrane</keyword>
<gene>
    <name evidence="17" type="ORF">L798_09423</name>
</gene>
<dbReference type="Gene3D" id="2.60.40.10">
    <property type="entry name" value="Immunoglobulins"/>
    <property type="match status" value="4"/>
</dbReference>
<keyword evidence="8" id="KW-0524">Neurogenesis</keyword>
<dbReference type="Pfam" id="PF20170">
    <property type="entry name" value="Plexin_RBD"/>
    <property type="match status" value="1"/>
</dbReference>
<dbReference type="InterPro" id="IPR002165">
    <property type="entry name" value="Plexin_repeat"/>
</dbReference>
<evidence type="ECO:0000256" key="9">
    <source>
        <dbReference type="ARBA" id="ARBA00022989"/>
    </source>
</evidence>
<dbReference type="Pfam" id="PF24479">
    <property type="entry name" value="PSI_PlexinA-B"/>
    <property type="match status" value="1"/>
</dbReference>
<comment type="caution">
    <text evidence="13">Lacks conserved residue(s) required for the propagation of feature annotation.</text>
</comment>
<dbReference type="GO" id="GO:0017154">
    <property type="term" value="F:semaphorin receptor activity"/>
    <property type="evidence" value="ECO:0007669"/>
    <property type="project" value="InterPro"/>
</dbReference>
<keyword evidence="11" id="KW-1015">Disulfide bond</keyword>
<evidence type="ECO:0000313" key="17">
    <source>
        <dbReference type="EMBL" id="KDR15610.1"/>
    </source>
</evidence>
<dbReference type="InterPro" id="IPR041362">
    <property type="entry name" value="TIG2_plexin"/>
</dbReference>
<keyword evidence="12" id="KW-0325">Glycoprotein</keyword>
<keyword evidence="4 15" id="KW-0812">Transmembrane</keyword>
<dbReference type="GO" id="GO:0030334">
    <property type="term" value="P:regulation of cell migration"/>
    <property type="evidence" value="ECO:0007669"/>
    <property type="project" value="TreeGrafter"/>
</dbReference>
<feature type="transmembrane region" description="Helical" evidence="15">
    <location>
        <begin position="1228"/>
        <end position="1250"/>
    </location>
</feature>
<dbReference type="SMART" id="SM00423">
    <property type="entry name" value="PSI"/>
    <property type="match status" value="3"/>
</dbReference>
<feature type="domain" description="Sema" evidence="16">
    <location>
        <begin position="1"/>
        <end position="462"/>
    </location>
</feature>
<comment type="subcellular location">
    <subcellularLocation>
        <location evidence="1">Cell membrane</location>
        <topology evidence="1">Single-pass type I membrane protein</topology>
    </subcellularLocation>
</comment>
<sequence length="1892" mass="211184">ASIVRTFNDETGTERFNHLVVDKNTGRVFIGAVNRLYQLSPDVELVMSEVTGPRDDSPECSTLDCPATVLKKPTDNVNKALVIDYTTTRLISCGSVFQGICSVRNLHNISDVAQVVREAVVANNSTASTVAFIAPGPPNPPVTQVMYVGVTYTGNSPYRSEVPAVSSRSLDRDKMFMIAETAVTTGTRMFVNSLARERYPINYVYGFSSEGFSYFLTIQMRHTIPSPFISKLVRVCHDDENYYSYTEIPIDCISEGAKRYNLVQAAYVGKPGSDLAADLGITAQDDVLFAVFSESVQSEGEVSSKPSSYSALCVYSLKAIRRKFMQNVKTCFSGMGSRGLDFISPSHPCVLTKLQTIGEDFCGLDVNTPLGGEQPIAAVPVLVFDAHLTAVAATSTGDYTVVFLGTATGHMKKVVVETSSSALEYGDLTVDENSPVNSDLHFDSQLMHLYVMTDKKVSKVKVQECNVYKTCWDCLGAKDPYCGWCSLENKCSLRSDCQDAAKDPLYWISYKSGRCTTITTVTPNELQRTTARTLELVIDNLPTLSGQFLCAFTALDKTLITNATRKTYGVNCTTPRTDLLPSIPLGQHHFTARLSVRMTSGPDFVTTNFTFFDCNTYSSCTQCVSSTFPCDWCVDGHRCTHDTAENCRNDILVTGVSRIGPSYRSGPGFCPTINATAGGLPEILVSSGMKKSIRVKVHIIGQFIVQTRFVCQFNIEGRVTSVNAQLLGDTIYCDTMEFSYTSRAPNISASFAVIWGGSKPLDNPDDVHVVIYRCQDMADNCGMCLALAEKYGCGWCQVSDSCEVKEQCDLGAGVWLNRNQTCPNPEVTDFEPQLGPWEGGTNITIKGINLGKTFPDIYGGVSVSGISCEPYEQLYVKTKQIVCRVDGPGTNEPRRGPVIVRVEDFRGESKHNFEFVDPKIEAIMPKYGPRSGGTVLKITGHYMNAGSRIQAFIDDLPCEIIATKPEEALCVTSASDRQRSGKLRMKFDKGDRTFDKELFEYVEDPTIESAESGVAGQVNCTLNLIQLRGSRGVSGKNLAYIQNPQMYVYYKDKMFGSQCMVLSNSNMACPSPKIIVQEPLDAEHPLPLQYGFRMDNVTGVQNLSVKEGYSFFLLYPNPVYEPFEEEIKYYKSDYLTINGQHLDRACQESDVTVRIGNSLCNVTSLSRQQLTCRPPVTQPPGVDEDGRPNPQELPQVVVEVGGGKLKYIIGKLSYASPAGLNGPLSKPALIGVIAGIVLLVLIFIAFLIAYRRKSTESNRVLKNMQEQMDILELRVAAECKEAFAELQTEMTDLTGDLTSGGIPFLDYRTYAMKILFPNIDDHVVLQWERPELIRKEKGLRLFGQLIMNKTFLLLFIRTLESNRYFSMRDRVNVASLIMVTLQSKMEYCTDILKTLLAELIEKCMEGKSHPKLLLRRTESVAEKMLSAWFTFLLYKFLRECAGEPLFMLFRAMKQQVDKGPVDAISSEARYSLSEEKLIRQSIDFKPMTVYVSISQQAVFVSGLDPNTENVPVKVLDCDTISQVKEKALDTIYRATPYSQRPRKDDLDLEWRTGTSGRLILYDEDSTTKTEGEWKKRNTLNHYRVPDGGALNLVSKQSSFYNLSILPEKTDKSHKYETLNLSKFSSASPPLSRATSPLNHDHDGGLKVWHLVKHHDTDTQKEGERGNKMVSEIYLTRLLATKGTLQKFVDDLFETIFSTAHRGSALPLAIKYMFDFLDDQALQHGISDPEVVHTWKSNSLPLRFWVNLIKNPNFVFDIHKSNIVDSCLSVVAQTFMDSCSTSDHRLGKDSPSSKLLYAKDIPSYKEWVERYYSDIKMMPAISDQDMNAMLAEESRLHTTEFNTNCALHELYTYAMKYNEQLTVTLEEDEFSQKQRLAYKLEQVHNIMAAESNP</sequence>
<evidence type="ECO:0000256" key="11">
    <source>
        <dbReference type="ARBA" id="ARBA00023157"/>
    </source>
</evidence>
<evidence type="ECO:0000256" key="7">
    <source>
        <dbReference type="ARBA" id="ARBA00022782"/>
    </source>
</evidence>
<dbReference type="PANTHER" id="PTHR22625">
    <property type="entry name" value="PLEXIN"/>
    <property type="match status" value="1"/>
</dbReference>
<evidence type="ECO:0000256" key="14">
    <source>
        <dbReference type="SAM" id="Coils"/>
    </source>
</evidence>
<dbReference type="GO" id="GO:0005886">
    <property type="term" value="C:plasma membrane"/>
    <property type="evidence" value="ECO:0007669"/>
    <property type="project" value="UniProtKB-SubCell"/>
</dbReference>
<dbReference type="SMART" id="SM00630">
    <property type="entry name" value="Sema"/>
    <property type="match status" value="1"/>
</dbReference>
<dbReference type="InterPro" id="IPR041019">
    <property type="entry name" value="TIG1_plexin"/>
</dbReference>
<dbReference type="eggNOG" id="KOG3610">
    <property type="taxonomic scope" value="Eukaryota"/>
</dbReference>
<dbReference type="STRING" id="136037.A0A067QYN7"/>
<dbReference type="Gene3D" id="2.130.10.10">
    <property type="entry name" value="YVTN repeat-like/Quinoprotein amine dehydrogenase"/>
    <property type="match status" value="1"/>
</dbReference>
<evidence type="ECO:0000256" key="12">
    <source>
        <dbReference type="ARBA" id="ARBA00023180"/>
    </source>
</evidence>
<keyword evidence="9 15" id="KW-1133">Transmembrane helix</keyword>
<keyword evidence="3" id="KW-1003">Cell membrane</keyword>
<evidence type="ECO:0000256" key="1">
    <source>
        <dbReference type="ARBA" id="ARBA00004251"/>
    </source>
</evidence>
<dbReference type="GO" id="GO:0007399">
    <property type="term" value="P:nervous system development"/>
    <property type="evidence" value="ECO:0007669"/>
    <property type="project" value="UniProtKB-KW"/>
</dbReference>
<dbReference type="FunFam" id="2.130.10.10:FF:000451">
    <property type="entry name" value="Plexin A4, B"/>
    <property type="match status" value="1"/>
</dbReference>
<dbReference type="InterPro" id="IPR013783">
    <property type="entry name" value="Ig-like_fold"/>
</dbReference>
<name>A0A067QYN7_ZOONE</name>
<dbReference type="SMART" id="SM00429">
    <property type="entry name" value="IPT"/>
    <property type="match status" value="2"/>
</dbReference>
<dbReference type="PROSITE" id="PS51004">
    <property type="entry name" value="SEMA"/>
    <property type="match status" value="1"/>
</dbReference>
<dbReference type="FunFam" id="1.10.506.10:FF:000005">
    <property type="entry name" value="Plexin A1"/>
    <property type="match status" value="1"/>
</dbReference>
<evidence type="ECO:0000256" key="8">
    <source>
        <dbReference type="ARBA" id="ARBA00022902"/>
    </source>
</evidence>
<dbReference type="FunFam" id="1.10.506.10:FF:000027">
    <property type="entry name" value="Plexin A, isoform B"/>
    <property type="match status" value="1"/>
</dbReference>
<dbReference type="Pfam" id="PF17960">
    <property type="entry name" value="TIG_plexin"/>
    <property type="match status" value="1"/>
</dbReference>
<dbReference type="SUPFAM" id="SSF101912">
    <property type="entry name" value="Sema domain"/>
    <property type="match status" value="1"/>
</dbReference>
<dbReference type="InterPro" id="IPR008936">
    <property type="entry name" value="Rho_GTPase_activation_prot"/>
</dbReference>
<dbReference type="FunFam" id="3.10.20.90:FF:000248">
    <property type="entry name" value="Plexin A, isoform B"/>
    <property type="match status" value="1"/>
</dbReference>
<keyword evidence="5" id="KW-0732">Signal</keyword>
<evidence type="ECO:0000256" key="6">
    <source>
        <dbReference type="ARBA" id="ARBA00022737"/>
    </source>
</evidence>
<comment type="similarity">
    <text evidence="2">Belongs to the plexin family.</text>
</comment>
<dbReference type="FunFam" id="2.60.40.10:FF:001407">
    <property type="entry name" value="Plexin A, isoform B"/>
    <property type="match status" value="1"/>
</dbReference>
<dbReference type="FunCoup" id="A0A067QYN7">
    <property type="interactions" value="123"/>
</dbReference>
<dbReference type="InterPro" id="IPR014756">
    <property type="entry name" value="Ig_E-set"/>
</dbReference>
<evidence type="ECO:0000259" key="16">
    <source>
        <dbReference type="PROSITE" id="PS51004"/>
    </source>
</evidence>
<dbReference type="InterPro" id="IPR001627">
    <property type="entry name" value="Semap_dom"/>
</dbReference>